<protein>
    <submittedName>
        <fullName evidence="1">Uncharacterized protein</fullName>
    </submittedName>
</protein>
<name>A0ACC4ATC5_POPAL</name>
<dbReference type="Proteomes" id="UP000309997">
    <property type="component" value="Unassembled WGS sequence"/>
</dbReference>
<comment type="caution">
    <text evidence="1">The sequence shown here is derived from an EMBL/GenBank/DDBJ whole genome shotgun (WGS) entry which is preliminary data.</text>
</comment>
<gene>
    <name evidence="1" type="ORF">D5086_029171</name>
</gene>
<sequence length="745" mass="83397">MAEQDSRIETPTTFFPSIIALAWPWGLETQPILDGAEVSDIDQLSRLLAAQLVSHFPIKLDYQSSSRSNTKGHQQNLTCIFRVPTTFLLSSSHVDPKDPNKSLHIWDFSGQAIQFPMDNRINLPYDILGEHGKEVTDLFICLSYILLLLLRLLGNVIHECFLNSMTAIDERFDEMVGMGTSFGAGSVKMKWCTNHVRHQGAPYDLGVVLRELVAWVYGDGRILGGQYQSTLVCPARNKKSVTFDPFMYLSLPLPSTTMRTMTLTVLSTDGRNLPSPITVTVPKCGRLKDLIGALSIACSLRDIDEMLMVIDVLSGFHCTAWIRDEDKLVAYRLPKDNQNSLLVVFMHERVESPLFMPAEDACNDYDDVGITTSEDSTMENVISPTIRKGMDTGIEDDQCSSSDFRFYLKYGLRSIEMEMNDPLPVPKFNDDLKVYATWSENTIEKYDTCLLNLEDFPIDDFELSTSISQKDSQFSNHYVFYATSNHHGGTGCGHYDAFIDGQDLHYHLETASSVAAGSNYALEGTHRKYGGGFAVHFSGGASPHYQSHSKKQKKESKYLQQDSLLSGDHHLQFCPRMSLDIASERVCYVHCNFCNTILVVNIPCSANSILLNTVTVRCGRCANMLSLNTGSLLQTSHPQNSHKQNLLYQDLSEGSQSSSTGNRVSALEPSQNEQPGRTVAVHAATGKKQRTPSAYNRFIKEEIRRIKEKNPEISHREAFSNAAKNVVGLDDLQKLTLSRVDYRHD</sequence>
<evidence type="ECO:0000313" key="1">
    <source>
        <dbReference type="EMBL" id="KAL3569281.1"/>
    </source>
</evidence>
<proteinExistence type="predicted"/>
<evidence type="ECO:0000313" key="2">
    <source>
        <dbReference type="Proteomes" id="UP000309997"/>
    </source>
</evidence>
<dbReference type="EMBL" id="RCHU02000016">
    <property type="protein sequence ID" value="KAL3569281.1"/>
    <property type="molecule type" value="Genomic_DNA"/>
</dbReference>
<keyword evidence="2" id="KW-1185">Reference proteome</keyword>
<organism evidence="1 2">
    <name type="scientific">Populus alba</name>
    <name type="common">White poplar</name>
    <dbReference type="NCBI Taxonomy" id="43335"/>
    <lineage>
        <taxon>Eukaryota</taxon>
        <taxon>Viridiplantae</taxon>
        <taxon>Streptophyta</taxon>
        <taxon>Embryophyta</taxon>
        <taxon>Tracheophyta</taxon>
        <taxon>Spermatophyta</taxon>
        <taxon>Magnoliopsida</taxon>
        <taxon>eudicotyledons</taxon>
        <taxon>Gunneridae</taxon>
        <taxon>Pentapetalae</taxon>
        <taxon>rosids</taxon>
        <taxon>fabids</taxon>
        <taxon>Malpighiales</taxon>
        <taxon>Salicaceae</taxon>
        <taxon>Saliceae</taxon>
        <taxon>Populus</taxon>
    </lineage>
</organism>
<reference evidence="1 2" key="1">
    <citation type="journal article" date="2024" name="Plant Biotechnol. J.">
        <title>Genome and CRISPR/Cas9 system of a widespread forest tree (Populus alba) in the world.</title>
        <authorList>
            <person name="Liu Y.J."/>
            <person name="Jiang P.F."/>
            <person name="Han X.M."/>
            <person name="Li X.Y."/>
            <person name="Wang H.M."/>
            <person name="Wang Y.J."/>
            <person name="Wang X.X."/>
            <person name="Zeng Q.Y."/>
        </authorList>
    </citation>
    <scope>NUCLEOTIDE SEQUENCE [LARGE SCALE GENOMIC DNA]</scope>
    <source>
        <strain evidence="2">cv. PAL-ZL1</strain>
    </source>
</reference>
<accession>A0ACC4ATC5</accession>